<dbReference type="GO" id="GO:0005737">
    <property type="term" value="C:cytoplasm"/>
    <property type="evidence" value="ECO:0007669"/>
    <property type="project" value="UniProtKB-SubCell"/>
</dbReference>
<evidence type="ECO:0000256" key="3">
    <source>
        <dbReference type="ARBA" id="ARBA00022490"/>
    </source>
</evidence>
<evidence type="ECO:0000256" key="2">
    <source>
        <dbReference type="ARBA" id="ARBA00005428"/>
    </source>
</evidence>
<evidence type="ECO:0000256" key="4">
    <source>
        <dbReference type="ARBA" id="ARBA00022491"/>
    </source>
</evidence>
<dbReference type="InterPro" id="IPR003735">
    <property type="entry name" value="Metal_Tscrpt_repr"/>
</dbReference>
<protein>
    <submittedName>
        <fullName evidence="11">Copper-sensitive operon repressor</fullName>
    </submittedName>
    <submittedName>
        <fullName evidence="10">Metal-sensitive transcriptional regulator</fullName>
    </submittedName>
</protein>
<keyword evidence="9" id="KW-0804">Transcription</keyword>
<dbReference type="PANTHER" id="PTHR33677">
    <property type="entry name" value="TRANSCRIPTIONAL REPRESSOR FRMR-RELATED"/>
    <property type="match status" value="1"/>
</dbReference>
<comment type="subcellular location">
    <subcellularLocation>
        <location evidence="1">Cytoplasm</location>
    </subcellularLocation>
</comment>
<gene>
    <name evidence="11" type="primary">csoR_2</name>
    <name evidence="10" type="ORF">I6H47_16145</name>
    <name evidence="11" type="ORF">NCTC12391_02349</name>
</gene>
<dbReference type="Gene3D" id="1.20.58.1000">
    <property type="entry name" value="Metal-sensitive repressor, helix protomer"/>
    <property type="match status" value="1"/>
</dbReference>
<keyword evidence="4" id="KW-0678">Repressor</keyword>
<dbReference type="GO" id="GO:0032993">
    <property type="term" value="C:protein-DNA complex"/>
    <property type="evidence" value="ECO:0007669"/>
    <property type="project" value="UniProtKB-ARBA"/>
</dbReference>
<organism evidence="11 12">
    <name type="scientific">Brevibacterium casei</name>
    <dbReference type="NCBI Taxonomy" id="33889"/>
    <lineage>
        <taxon>Bacteria</taxon>
        <taxon>Bacillati</taxon>
        <taxon>Actinomycetota</taxon>
        <taxon>Actinomycetes</taxon>
        <taxon>Micrococcales</taxon>
        <taxon>Brevibacteriaceae</taxon>
        <taxon>Brevibacterium</taxon>
    </lineage>
</organism>
<keyword evidence="5" id="KW-0479">Metal-binding</keyword>
<evidence type="ECO:0000256" key="1">
    <source>
        <dbReference type="ARBA" id="ARBA00004496"/>
    </source>
</evidence>
<evidence type="ECO:0000256" key="5">
    <source>
        <dbReference type="ARBA" id="ARBA00022723"/>
    </source>
</evidence>
<dbReference type="InterPro" id="IPR038390">
    <property type="entry name" value="Metal_Tscrpt_repr_sf"/>
</dbReference>
<dbReference type="Pfam" id="PF02583">
    <property type="entry name" value="Trns_repr_metal"/>
    <property type="match status" value="1"/>
</dbReference>
<evidence type="ECO:0000256" key="7">
    <source>
        <dbReference type="ARBA" id="ARBA00023015"/>
    </source>
</evidence>
<dbReference type="EMBL" id="CP065989">
    <property type="protein sequence ID" value="QQB14256.1"/>
    <property type="molecule type" value="Genomic_DNA"/>
</dbReference>
<dbReference type="PANTHER" id="PTHR33677:SF3">
    <property type="entry name" value="COPPER-SENSING TRANSCRIPTIONAL REPRESSOR RICR"/>
    <property type="match status" value="1"/>
</dbReference>
<comment type="similarity">
    <text evidence="2">Belongs to the CsoR family.</text>
</comment>
<dbReference type="RefSeq" id="WP_162230274.1">
    <property type="nucleotide sequence ID" value="NZ_CAACXN010000015.1"/>
</dbReference>
<evidence type="ECO:0000256" key="8">
    <source>
        <dbReference type="ARBA" id="ARBA00023125"/>
    </source>
</evidence>
<evidence type="ECO:0000256" key="6">
    <source>
        <dbReference type="ARBA" id="ARBA00023008"/>
    </source>
</evidence>
<evidence type="ECO:0000256" key="9">
    <source>
        <dbReference type="ARBA" id="ARBA00023163"/>
    </source>
</evidence>
<dbReference type="GO" id="GO:0000976">
    <property type="term" value="F:transcription cis-regulatory region binding"/>
    <property type="evidence" value="ECO:0007669"/>
    <property type="project" value="UniProtKB-ARBA"/>
</dbReference>
<sequence length="104" mass="11431">MHTPSIATAPVAHGYITEKERYLARLRRIEGQARGIHRMIEEDTYCIDILTQISAITSALENVALGLLDDHLKHCVAGAIQHDGTEAEVKLKEASDAIARLVKS</sequence>
<evidence type="ECO:0000313" key="13">
    <source>
        <dbReference type="Proteomes" id="UP000595374"/>
    </source>
</evidence>
<keyword evidence="8" id="KW-0238">DNA-binding</keyword>
<name>A0A449D9F7_9MICO</name>
<dbReference type="AlphaFoldDB" id="A0A449D9F7"/>
<accession>A0A449D9F7</accession>
<keyword evidence="3" id="KW-0963">Cytoplasm</keyword>
<dbReference type="Proteomes" id="UP000386281">
    <property type="component" value="Unassembled WGS sequence"/>
</dbReference>
<dbReference type="CDD" id="cd10148">
    <property type="entry name" value="CsoR-like_DUF156"/>
    <property type="match status" value="1"/>
</dbReference>
<evidence type="ECO:0000313" key="12">
    <source>
        <dbReference type="Proteomes" id="UP000386281"/>
    </source>
</evidence>
<evidence type="ECO:0000313" key="10">
    <source>
        <dbReference type="EMBL" id="QQB14256.1"/>
    </source>
</evidence>
<dbReference type="GO" id="GO:0046872">
    <property type="term" value="F:metal ion binding"/>
    <property type="evidence" value="ECO:0007669"/>
    <property type="project" value="UniProtKB-KW"/>
</dbReference>
<reference evidence="11 12" key="1">
    <citation type="submission" date="2019-02" db="EMBL/GenBank/DDBJ databases">
        <authorList>
            <consortium name="Pathogen Informatics"/>
        </authorList>
    </citation>
    <scope>NUCLEOTIDE SEQUENCE [LARGE SCALE GENOMIC DNA]</scope>
    <source>
        <strain evidence="11 12">3012STDY7078520</strain>
    </source>
</reference>
<proteinExistence type="inferred from homology"/>
<keyword evidence="6" id="KW-0186">Copper</keyword>
<dbReference type="GO" id="GO:0001217">
    <property type="term" value="F:DNA-binding transcription repressor activity"/>
    <property type="evidence" value="ECO:0007669"/>
    <property type="project" value="UniProtKB-ARBA"/>
</dbReference>
<evidence type="ECO:0000313" key="11">
    <source>
        <dbReference type="EMBL" id="VEW14190.1"/>
    </source>
</evidence>
<dbReference type="EMBL" id="CAACXN010000015">
    <property type="protein sequence ID" value="VEW14190.1"/>
    <property type="molecule type" value="Genomic_DNA"/>
</dbReference>
<dbReference type="FunFam" id="1.20.58.1000:FF:000003">
    <property type="entry name" value="CopY family transcriptional regulator"/>
    <property type="match status" value="1"/>
</dbReference>
<keyword evidence="7" id="KW-0805">Transcription regulation</keyword>
<dbReference type="Proteomes" id="UP000595374">
    <property type="component" value="Chromosome"/>
</dbReference>
<reference evidence="10 13" key="2">
    <citation type="submission" date="2020-12" db="EMBL/GenBank/DDBJ databases">
        <title>FDA dAtabase for Regulatory Grade micrObial Sequences (FDA-ARGOS): Supporting development and validation of Infectious Disease Dx tests.</title>
        <authorList>
            <person name="Sproer C."/>
            <person name="Gronow S."/>
            <person name="Severitt S."/>
            <person name="Schroder I."/>
            <person name="Tallon L."/>
            <person name="Sadzewicz L."/>
            <person name="Zhao X."/>
            <person name="Boylan J."/>
            <person name="Ott S."/>
            <person name="Bowen H."/>
            <person name="Vavikolanu K."/>
            <person name="Mehta A."/>
            <person name="Aluvathingal J."/>
            <person name="Nadendla S."/>
            <person name="Lowell S."/>
            <person name="Myers T."/>
            <person name="Yan Y."/>
            <person name="Sichtig H."/>
        </authorList>
    </citation>
    <scope>NUCLEOTIDE SEQUENCE [LARGE SCALE GENOMIC DNA]</scope>
    <source>
        <strain evidence="10 13">FDAARGOS_990</strain>
    </source>
</reference>